<dbReference type="SMART" id="SM00862">
    <property type="entry name" value="Trans_reg_C"/>
    <property type="match status" value="1"/>
</dbReference>
<dbReference type="RefSeq" id="WP_339965805.1">
    <property type="nucleotide sequence ID" value="NZ_JBBHJY010000002.1"/>
</dbReference>
<keyword evidence="2" id="KW-0902">Two-component regulatory system</keyword>
<sequence>MLNKTTLLITAPPPGLIVDLARRRPDWCVMEIGDAPPPEAIAGRVWGFIDWLCPSLSGLELCRRLREAEPTRRAHLTMVLESGDVEARRRSLQAGADDYLVGPLNADAVLLRVGLVPPEGALDNRRVVHRHGTLAVDCTAHQVRHDGGVIALRPNEFRLLVHFLEHPDQVFSRAALIEHLGKHALGIDERTVDVWIGRLRRSLVAAGAADPLRTVRSLGYVLDSLD</sequence>
<keyword evidence="3" id="KW-0805">Transcription regulation</keyword>
<evidence type="ECO:0000256" key="3">
    <source>
        <dbReference type="ARBA" id="ARBA00023015"/>
    </source>
</evidence>
<evidence type="ECO:0000259" key="8">
    <source>
        <dbReference type="PROSITE" id="PS50110"/>
    </source>
</evidence>
<dbReference type="Gene3D" id="1.10.10.10">
    <property type="entry name" value="Winged helix-like DNA-binding domain superfamily/Winged helix DNA-binding domain"/>
    <property type="match status" value="1"/>
</dbReference>
<feature type="DNA-binding region" description="OmpR/PhoB-type" evidence="7">
    <location>
        <begin position="126"/>
        <end position="224"/>
    </location>
</feature>
<dbReference type="InterPro" id="IPR001867">
    <property type="entry name" value="OmpR/PhoB-type_DNA-bd"/>
</dbReference>
<dbReference type="EMBL" id="JBBHJY010000002">
    <property type="protein sequence ID" value="MEJ6009633.1"/>
    <property type="molecule type" value="Genomic_DNA"/>
</dbReference>
<protein>
    <submittedName>
        <fullName evidence="10">Response regulator transcription factor</fullName>
    </submittedName>
</protein>
<feature type="domain" description="OmpR/PhoB-type" evidence="9">
    <location>
        <begin position="126"/>
        <end position="224"/>
    </location>
</feature>
<evidence type="ECO:0000313" key="10">
    <source>
        <dbReference type="EMBL" id="MEJ6009633.1"/>
    </source>
</evidence>
<evidence type="ECO:0000256" key="2">
    <source>
        <dbReference type="ARBA" id="ARBA00023012"/>
    </source>
</evidence>
<dbReference type="InterPro" id="IPR036388">
    <property type="entry name" value="WH-like_DNA-bd_sf"/>
</dbReference>
<dbReference type="Gene3D" id="3.40.50.2300">
    <property type="match status" value="1"/>
</dbReference>
<keyword evidence="4 7" id="KW-0238">DNA-binding</keyword>
<organism evidence="10 11">
    <name type="scientific">Novosphingobium aquae</name>
    <dbReference type="NCBI Taxonomy" id="3133435"/>
    <lineage>
        <taxon>Bacteria</taxon>
        <taxon>Pseudomonadati</taxon>
        <taxon>Pseudomonadota</taxon>
        <taxon>Alphaproteobacteria</taxon>
        <taxon>Sphingomonadales</taxon>
        <taxon>Sphingomonadaceae</taxon>
        <taxon>Novosphingobium</taxon>
    </lineage>
</organism>
<dbReference type="InterPro" id="IPR016032">
    <property type="entry name" value="Sig_transdc_resp-reg_C-effctor"/>
</dbReference>
<dbReference type="Proteomes" id="UP001379235">
    <property type="component" value="Unassembled WGS sequence"/>
</dbReference>
<dbReference type="PANTHER" id="PTHR48111">
    <property type="entry name" value="REGULATOR OF RPOS"/>
    <property type="match status" value="1"/>
</dbReference>
<reference evidence="10 11" key="1">
    <citation type="submission" date="2024-03" db="EMBL/GenBank/DDBJ databases">
        <authorList>
            <person name="Jo J.-H."/>
        </authorList>
    </citation>
    <scope>NUCLEOTIDE SEQUENCE [LARGE SCALE GENOMIC DNA]</scope>
    <source>
        <strain evidence="10 11">AS3R-12</strain>
    </source>
</reference>
<evidence type="ECO:0000256" key="7">
    <source>
        <dbReference type="PROSITE-ProRule" id="PRU01091"/>
    </source>
</evidence>
<dbReference type="SUPFAM" id="SSF52172">
    <property type="entry name" value="CheY-like"/>
    <property type="match status" value="1"/>
</dbReference>
<feature type="domain" description="Response regulatory" evidence="8">
    <location>
        <begin position="1"/>
        <end position="117"/>
    </location>
</feature>
<accession>A0ABU8S6P8</accession>
<dbReference type="SUPFAM" id="SSF46894">
    <property type="entry name" value="C-terminal effector domain of the bipartite response regulators"/>
    <property type="match status" value="1"/>
</dbReference>
<evidence type="ECO:0000313" key="11">
    <source>
        <dbReference type="Proteomes" id="UP001379235"/>
    </source>
</evidence>
<comment type="caution">
    <text evidence="6">Lacks conserved residue(s) required for the propagation of feature annotation.</text>
</comment>
<keyword evidence="11" id="KW-1185">Reference proteome</keyword>
<evidence type="ECO:0000256" key="1">
    <source>
        <dbReference type="ARBA" id="ARBA00022553"/>
    </source>
</evidence>
<proteinExistence type="predicted"/>
<dbReference type="InterPro" id="IPR011006">
    <property type="entry name" value="CheY-like_superfamily"/>
</dbReference>
<keyword evidence="1" id="KW-0597">Phosphoprotein</keyword>
<dbReference type="InterPro" id="IPR039420">
    <property type="entry name" value="WalR-like"/>
</dbReference>
<dbReference type="Pfam" id="PF00486">
    <property type="entry name" value="Trans_reg_C"/>
    <property type="match status" value="1"/>
</dbReference>
<evidence type="ECO:0000256" key="5">
    <source>
        <dbReference type="ARBA" id="ARBA00023163"/>
    </source>
</evidence>
<dbReference type="PROSITE" id="PS51755">
    <property type="entry name" value="OMPR_PHOB"/>
    <property type="match status" value="1"/>
</dbReference>
<evidence type="ECO:0000256" key="4">
    <source>
        <dbReference type="ARBA" id="ARBA00023125"/>
    </source>
</evidence>
<gene>
    <name evidence="10" type="ORF">WG900_06850</name>
</gene>
<dbReference type="PANTHER" id="PTHR48111:SF1">
    <property type="entry name" value="TWO-COMPONENT RESPONSE REGULATOR ORR33"/>
    <property type="match status" value="1"/>
</dbReference>
<comment type="caution">
    <text evidence="10">The sequence shown here is derived from an EMBL/GenBank/DDBJ whole genome shotgun (WGS) entry which is preliminary data.</text>
</comment>
<evidence type="ECO:0000259" key="9">
    <source>
        <dbReference type="PROSITE" id="PS51755"/>
    </source>
</evidence>
<evidence type="ECO:0000256" key="6">
    <source>
        <dbReference type="PROSITE-ProRule" id="PRU00169"/>
    </source>
</evidence>
<dbReference type="InterPro" id="IPR001789">
    <property type="entry name" value="Sig_transdc_resp-reg_receiver"/>
</dbReference>
<name>A0ABU8S6P8_9SPHN</name>
<dbReference type="CDD" id="cd00383">
    <property type="entry name" value="trans_reg_C"/>
    <property type="match status" value="1"/>
</dbReference>
<keyword evidence="5" id="KW-0804">Transcription</keyword>
<dbReference type="PROSITE" id="PS50110">
    <property type="entry name" value="RESPONSE_REGULATORY"/>
    <property type="match status" value="1"/>
</dbReference>